<dbReference type="RefSeq" id="WP_382386191.1">
    <property type="nucleotide sequence ID" value="NZ_JBHLWI010000007.1"/>
</dbReference>
<comment type="subcellular location">
    <subcellularLocation>
        <location evidence="1">Cell membrane</location>
        <topology evidence="1">Multi-pass membrane protein</topology>
    </subcellularLocation>
    <subcellularLocation>
        <location evidence="8">Membrane</location>
        <topology evidence="8">Multi-pass membrane protein</topology>
    </subcellularLocation>
</comment>
<gene>
    <name evidence="8 10" type="primary">corA</name>
    <name evidence="10" type="ORF">ACFFIP_03570</name>
</gene>
<evidence type="ECO:0000256" key="2">
    <source>
        <dbReference type="ARBA" id="ARBA00009765"/>
    </source>
</evidence>
<name>A0ABV6FPG5_9BACT</name>
<dbReference type="Gene3D" id="3.30.460.20">
    <property type="entry name" value="CorA soluble domain-like"/>
    <property type="match status" value="1"/>
</dbReference>
<dbReference type="EMBL" id="JBHLWI010000007">
    <property type="protein sequence ID" value="MFC0261746.1"/>
    <property type="molecule type" value="Genomic_DNA"/>
</dbReference>
<dbReference type="CDD" id="cd12828">
    <property type="entry name" value="TmCorA-like_1"/>
    <property type="match status" value="1"/>
</dbReference>
<keyword evidence="4 8" id="KW-1003">Cell membrane</keyword>
<comment type="similarity">
    <text evidence="2 8">Belongs to the CorA metal ion transporter (MIT) (TC 1.A.35) family.</text>
</comment>
<dbReference type="NCBIfam" id="TIGR00383">
    <property type="entry name" value="corA"/>
    <property type="match status" value="1"/>
</dbReference>
<dbReference type="InterPro" id="IPR004488">
    <property type="entry name" value="Mg/Co-transport_prot_CorA"/>
</dbReference>
<evidence type="ECO:0000256" key="8">
    <source>
        <dbReference type="RuleBase" id="RU362010"/>
    </source>
</evidence>
<evidence type="ECO:0000313" key="10">
    <source>
        <dbReference type="EMBL" id="MFC0261746.1"/>
    </source>
</evidence>
<protein>
    <recommendedName>
        <fullName evidence="8">Magnesium transport protein CorA</fullName>
    </recommendedName>
</protein>
<keyword evidence="8" id="KW-0406">Ion transport</keyword>
<reference evidence="10 11" key="1">
    <citation type="submission" date="2024-09" db="EMBL/GenBank/DDBJ databases">
        <authorList>
            <person name="Sun Q."/>
            <person name="Mori K."/>
        </authorList>
    </citation>
    <scope>NUCLEOTIDE SEQUENCE [LARGE SCALE GENOMIC DNA]</scope>
    <source>
        <strain evidence="10 11">CCM 7650</strain>
    </source>
</reference>
<dbReference type="InterPro" id="IPR045863">
    <property type="entry name" value="CorA_TM1_TM2"/>
</dbReference>
<evidence type="ECO:0000256" key="4">
    <source>
        <dbReference type="ARBA" id="ARBA00022475"/>
    </source>
</evidence>
<evidence type="ECO:0000313" key="11">
    <source>
        <dbReference type="Proteomes" id="UP001589797"/>
    </source>
</evidence>
<dbReference type="Gene3D" id="1.20.58.340">
    <property type="entry name" value="Magnesium transport protein CorA, transmembrane region"/>
    <property type="match status" value="2"/>
</dbReference>
<evidence type="ECO:0000256" key="5">
    <source>
        <dbReference type="ARBA" id="ARBA00022692"/>
    </source>
</evidence>
<keyword evidence="7 8" id="KW-0472">Membrane</keyword>
<dbReference type="Pfam" id="PF01544">
    <property type="entry name" value="CorA"/>
    <property type="match status" value="1"/>
</dbReference>
<comment type="function">
    <text evidence="8">Mediates influx of magnesium ions.</text>
</comment>
<evidence type="ECO:0000256" key="7">
    <source>
        <dbReference type="ARBA" id="ARBA00023136"/>
    </source>
</evidence>
<keyword evidence="8" id="KW-0460">Magnesium</keyword>
<evidence type="ECO:0000256" key="3">
    <source>
        <dbReference type="ARBA" id="ARBA00022448"/>
    </source>
</evidence>
<proteinExistence type="inferred from homology"/>
<dbReference type="SUPFAM" id="SSF143865">
    <property type="entry name" value="CorA soluble domain-like"/>
    <property type="match status" value="1"/>
</dbReference>
<dbReference type="InterPro" id="IPR002523">
    <property type="entry name" value="MgTranspt_CorA/ZnTranspt_ZntB"/>
</dbReference>
<evidence type="ECO:0000256" key="6">
    <source>
        <dbReference type="ARBA" id="ARBA00022989"/>
    </source>
</evidence>
<dbReference type="PANTHER" id="PTHR46494:SF1">
    <property type="entry name" value="CORA FAMILY METAL ION TRANSPORTER (EUROFUNG)"/>
    <property type="match status" value="1"/>
</dbReference>
<evidence type="ECO:0000256" key="9">
    <source>
        <dbReference type="SAM" id="Coils"/>
    </source>
</evidence>
<accession>A0ABV6FPG5</accession>
<keyword evidence="5 8" id="KW-0812">Transmembrane</keyword>
<sequence length="336" mass="39959">MMDSSQEVKHPISLDLYSFGEGHFEKHHITNSEQIIPFLESEHKFWLNMPNLNNIDLLNEIKNIFDLHTMAMEDIINTQERPKVEIYDHFILIVVKMLYSRNNLADLEAEQVSIVIGKNYVISFQEHAFDIFDGIRVRIENPSGKIRKHGTDYFAYTLLDAIVDEYYSLLEKVTDKIEVLEDEIISEEKRVKLSEIYNQRKSIQLLKKVIWPTRELLSTLKKSESFLIKRRTLPFINDIYEQTVEIMENLEMQRESITTLVEIYMTNISLKQNEVMKTLTIIATIFIPLTFVAGVYGMNFEYMPELKWEYGYWFTWSIFLGISILMVIYFKRKRWF</sequence>
<feature type="transmembrane region" description="Helical" evidence="8">
    <location>
        <begin position="279"/>
        <end position="298"/>
    </location>
</feature>
<feature type="coiled-coil region" evidence="9">
    <location>
        <begin position="163"/>
        <end position="190"/>
    </location>
</feature>
<dbReference type="InterPro" id="IPR045861">
    <property type="entry name" value="CorA_cytoplasmic_dom"/>
</dbReference>
<keyword evidence="9" id="KW-0175">Coiled coil</keyword>
<dbReference type="SUPFAM" id="SSF144083">
    <property type="entry name" value="Magnesium transport protein CorA, transmembrane region"/>
    <property type="match status" value="1"/>
</dbReference>
<keyword evidence="6 8" id="KW-1133">Transmembrane helix</keyword>
<organism evidence="10 11">
    <name type="scientific">Fontibacter flavus</name>
    <dbReference type="NCBI Taxonomy" id="654838"/>
    <lineage>
        <taxon>Bacteria</taxon>
        <taxon>Pseudomonadati</taxon>
        <taxon>Bacteroidota</taxon>
        <taxon>Cytophagia</taxon>
        <taxon>Cytophagales</taxon>
        <taxon>Cyclobacteriaceae</taxon>
        <taxon>Fontibacter</taxon>
    </lineage>
</organism>
<dbReference type="Proteomes" id="UP001589797">
    <property type="component" value="Unassembled WGS sequence"/>
</dbReference>
<keyword evidence="3 8" id="KW-0813">Transport</keyword>
<dbReference type="PANTHER" id="PTHR46494">
    <property type="entry name" value="CORA FAMILY METAL ION TRANSPORTER (EUROFUNG)"/>
    <property type="match status" value="1"/>
</dbReference>
<comment type="caution">
    <text evidence="10">The sequence shown here is derived from an EMBL/GenBank/DDBJ whole genome shotgun (WGS) entry which is preliminary data.</text>
</comment>
<evidence type="ECO:0000256" key="1">
    <source>
        <dbReference type="ARBA" id="ARBA00004651"/>
    </source>
</evidence>
<keyword evidence="11" id="KW-1185">Reference proteome</keyword>
<feature type="transmembrane region" description="Helical" evidence="8">
    <location>
        <begin position="310"/>
        <end position="330"/>
    </location>
</feature>